<accession>A0A8T1DTR1</accession>
<organism evidence="2 3">
    <name type="scientific">Phytophthora cactorum</name>
    <dbReference type="NCBI Taxonomy" id="29920"/>
    <lineage>
        <taxon>Eukaryota</taxon>
        <taxon>Sar</taxon>
        <taxon>Stramenopiles</taxon>
        <taxon>Oomycota</taxon>
        <taxon>Peronosporomycetes</taxon>
        <taxon>Peronosporales</taxon>
        <taxon>Peronosporaceae</taxon>
        <taxon>Phytophthora</taxon>
    </lineage>
</organism>
<feature type="region of interest" description="Disordered" evidence="1">
    <location>
        <begin position="1"/>
        <end position="22"/>
    </location>
</feature>
<dbReference type="AlphaFoldDB" id="A0A8T1DTR1"/>
<protein>
    <submittedName>
        <fullName evidence="2">Uncharacterized protein</fullName>
    </submittedName>
</protein>
<reference evidence="2" key="1">
    <citation type="submission" date="2018-10" db="EMBL/GenBank/DDBJ databases">
        <title>Effector identification in a new, highly contiguous assembly of the strawberry crown rot pathogen Phytophthora cactorum.</title>
        <authorList>
            <person name="Armitage A.D."/>
            <person name="Nellist C.F."/>
            <person name="Bates H."/>
            <person name="Vickerstaff R.J."/>
            <person name="Harrison R.J."/>
        </authorList>
    </citation>
    <scope>NUCLEOTIDE SEQUENCE</scope>
    <source>
        <strain evidence="2">4032</strain>
    </source>
</reference>
<sequence>MQRPGGSVNEPKAMGSSEPTNKLDTGCPILATGYRIEDRLLTTGCASCHNSPLFYTKDLASFLNAMTDDGATIIRQIGMLGWATRRKRRRAMAVESEEGGGRDGGDGALERQRTLSSFITAALSLSVLCCSNIAI</sequence>
<name>A0A8T1DTR1_9STRA</name>
<dbReference type="EMBL" id="RCMI01000001">
    <property type="protein sequence ID" value="KAG2944885.1"/>
    <property type="molecule type" value="Genomic_DNA"/>
</dbReference>
<evidence type="ECO:0000256" key="1">
    <source>
        <dbReference type="SAM" id="MobiDB-lite"/>
    </source>
</evidence>
<proteinExistence type="predicted"/>
<gene>
    <name evidence="2" type="ORF">PC115_g1</name>
</gene>
<dbReference type="Proteomes" id="UP000774804">
    <property type="component" value="Unassembled WGS sequence"/>
</dbReference>
<evidence type="ECO:0000313" key="3">
    <source>
        <dbReference type="Proteomes" id="UP000774804"/>
    </source>
</evidence>
<comment type="caution">
    <text evidence="2">The sequence shown here is derived from an EMBL/GenBank/DDBJ whole genome shotgun (WGS) entry which is preliminary data.</text>
</comment>
<evidence type="ECO:0000313" key="2">
    <source>
        <dbReference type="EMBL" id="KAG2944885.1"/>
    </source>
</evidence>